<dbReference type="EMBL" id="CP046883">
    <property type="protein sequence ID" value="QNH96880.1"/>
    <property type="molecule type" value="Genomic_DNA"/>
</dbReference>
<keyword evidence="10" id="KW-1185">Reference proteome</keyword>
<feature type="transmembrane region" description="Helical" evidence="8">
    <location>
        <begin position="398"/>
        <end position="419"/>
    </location>
</feature>
<evidence type="ECO:0000313" key="10">
    <source>
        <dbReference type="Proteomes" id="UP000515275"/>
    </source>
</evidence>
<feature type="transmembrane region" description="Helical" evidence="8">
    <location>
        <begin position="265"/>
        <end position="285"/>
    </location>
</feature>
<keyword evidence="6 8" id="KW-0472">Membrane</keyword>
<keyword evidence="5 8" id="KW-1133">Transmembrane helix</keyword>
<feature type="transmembrane region" description="Helical" evidence="8">
    <location>
        <begin position="326"/>
        <end position="348"/>
    </location>
</feature>
<organism evidence="9 10">
    <name type="scientific">Corynebacterium anserum</name>
    <dbReference type="NCBI Taxonomy" id="2684406"/>
    <lineage>
        <taxon>Bacteria</taxon>
        <taxon>Bacillati</taxon>
        <taxon>Actinomycetota</taxon>
        <taxon>Actinomycetes</taxon>
        <taxon>Mycobacteriales</taxon>
        <taxon>Corynebacteriaceae</taxon>
        <taxon>Corynebacterium</taxon>
    </lineage>
</organism>
<comment type="subcellular location">
    <subcellularLocation>
        <location evidence="1">Cell inner membrane</location>
        <topology evidence="1">Multi-pass membrane protein</topology>
    </subcellularLocation>
</comment>
<protein>
    <submittedName>
        <fullName evidence="9">MFS transporter</fullName>
    </submittedName>
</protein>
<reference evidence="9 10" key="1">
    <citation type="submission" date="2019-12" db="EMBL/GenBank/DDBJ databases">
        <title>Corynebacterium sp. nov., isolated from feces of the Anser Albifrons in China.</title>
        <authorList>
            <person name="Liu Q."/>
        </authorList>
    </citation>
    <scope>NUCLEOTIDE SEQUENCE [LARGE SCALE GENOMIC DNA]</scope>
    <source>
        <strain evidence="9 10">23H37-10</strain>
    </source>
</reference>
<dbReference type="Gene3D" id="1.20.1250.20">
    <property type="entry name" value="MFS general substrate transporter like domains"/>
    <property type="match status" value="1"/>
</dbReference>
<feature type="transmembrane region" description="Helical" evidence="8">
    <location>
        <begin position="368"/>
        <end position="386"/>
    </location>
</feature>
<feature type="transmembrane region" description="Helical" evidence="8">
    <location>
        <begin position="297"/>
        <end position="320"/>
    </location>
</feature>
<evidence type="ECO:0000256" key="8">
    <source>
        <dbReference type="SAM" id="Phobius"/>
    </source>
</evidence>
<evidence type="ECO:0000256" key="5">
    <source>
        <dbReference type="ARBA" id="ARBA00022989"/>
    </source>
</evidence>
<sequence length="476" mass="50295">MRKLFADTTPLRHDDFRRLWTANIVTVIGAQLNILAVPAQSYMLTGSSSYVGLSGLFGLIPLIVFGLYGGSLADAMNRRTLLHITTTGMIITAAGFWLQAAIGINNVWLILSLFALQQALFAVNQPTRTAIIPKLVGKQNIAAATSLNMTVMQTGAIVGPLVGGALIPLLGFSWLYFLDFLALFATLWAVHRLPSLPPEPASSTDATAPSKPGFRSVLEGFAFLMSQPIILMSFLVDLIAMTFGSPRALIPQISHVDFGEPAEGGMMYALLFAALPVGAVLGGVFSGMVTAIVRRGLGVTISVVVWGGSIVLMGLAIMLADGRVNAWAWIALGAFAIGGAADMFSAVLRSTMLQEAADDNLRGRLQGVFIVVVVGGPRLADIIHGWGGAHYGAGPTTAVGGALVIICTLIAVALVPRFLTWTPHDKVNGGAEMASPRREQHAPAQPECNAPERHTPRPEHCTSEPEHNTATSEGSS</sequence>
<dbReference type="PANTHER" id="PTHR23513:SF9">
    <property type="entry name" value="ENTEROBACTIN EXPORTER ENTS"/>
    <property type="match status" value="1"/>
</dbReference>
<dbReference type="AlphaFoldDB" id="A0A7G7YQW0"/>
<evidence type="ECO:0000256" key="6">
    <source>
        <dbReference type="ARBA" id="ARBA00023136"/>
    </source>
</evidence>
<dbReference type="KEGG" id="cans:GP473_02295"/>
<keyword evidence="2" id="KW-0813">Transport</keyword>
<accession>A0A7G7YQW0</accession>
<proteinExistence type="predicted"/>
<feature type="transmembrane region" description="Helical" evidence="8">
    <location>
        <begin position="221"/>
        <end position="245"/>
    </location>
</feature>
<gene>
    <name evidence="9" type="ORF">GP473_02295</name>
</gene>
<evidence type="ECO:0000256" key="4">
    <source>
        <dbReference type="ARBA" id="ARBA00022692"/>
    </source>
</evidence>
<evidence type="ECO:0000256" key="3">
    <source>
        <dbReference type="ARBA" id="ARBA00022475"/>
    </source>
</evidence>
<dbReference type="PANTHER" id="PTHR23513">
    <property type="entry name" value="INTEGRAL MEMBRANE EFFLUX PROTEIN-RELATED"/>
    <property type="match status" value="1"/>
</dbReference>
<evidence type="ECO:0000313" key="9">
    <source>
        <dbReference type="EMBL" id="QNH96880.1"/>
    </source>
</evidence>
<feature type="transmembrane region" description="Helical" evidence="8">
    <location>
        <begin position="144"/>
        <end position="167"/>
    </location>
</feature>
<dbReference type="GO" id="GO:0005886">
    <property type="term" value="C:plasma membrane"/>
    <property type="evidence" value="ECO:0007669"/>
    <property type="project" value="UniProtKB-SubCell"/>
</dbReference>
<keyword evidence="3" id="KW-1003">Cell membrane</keyword>
<dbReference type="Pfam" id="PF05977">
    <property type="entry name" value="MFS_3"/>
    <property type="match status" value="1"/>
</dbReference>
<name>A0A7G7YQW0_9CORY</name>
<feature type="compositionally biased region" description="Basic and acidic residues" evidence="7">
    <location>
        <begin position="450"/>
        <end position="467"/>
    </location>
</feature>
<dbReference type="CDD" id="cd06173">
    <property type="entry name" value="MFS_MefA_like"/>
    <property type="match status" value="1"/>
</dbReference>
<feature type="region of interest" description="Disordered" evidence="7">
    <location>
        <begin position="429"/>
        <end position="476"/>
    </location>
</feature>
<feature type="transmembrane region" description="Helical" evidence="8">
    <location>
        <begin position="20"/>
        <end position="43"/>
    </location>
</feature>
<dbReference type="InterPro" id="IPR036259">
    <property type="entry name" value="MFS_trans_sf"/>
</dbReference>
<dbReference type="InterPro" id="IPR010290">
    <property type="entry name" value="TM_effector"/>
</dbReference>
<dbReference type="Proteomes" id="UP000515275">
    <property type="component" value="Chromosome"/>
</dbReference>
<evidence type="ECO:0000256" key="7">
    <source>
        <dbReference type="SAM" id="MobiDB-lite"/>
    </source>
</evidence>
<keyword evidence="4 8" id="KW-0812">Transmembrane</keyword>
<evidence type="ECO:0000256" key="2">
    <source>
        <dbReference type="ARBA" id="ARBA00022448"/>
    </source>
</evidence>
<feature type="transmembrane region" description="Helical" evidence="8">
    <location>
        <begin position="49"/>
        <end position="68"/>
    </location>
</feature>
<dbReference type="SUPFAM" id="SSF103473">
    <property type="entry name" value="MFS general substrate transporter"/>
    <property type="match status" value="1"/>
</dbReference>
<evidence type="ECO:0000256" key="1">
    <source>
        <dbReference type="ARBA" id="ARBA00004429"/>
    </source>
</evidence>